<dbReference type="PROSITE" id="PS00178">
    <property type="entry name" value="AA_TRNA_LIGASE_I"/>
    <property type="match status" value="1"/>
</dbReference>
<dbReference type="InterPro" id="IPR022380">
    <property type="entry name" value="Glu-Q_tRNA(Asp)_Synthase"/>
</dbReference>
<dbReference type="GO" id="GO:0006424">
    <property type="term" value="P:glutamyl-tRNA aminoacylation"/>
    <property type="evidence" value="ECO:0007669"/>
    <property type="project" value="InterPro"/>
</dbReference>
<gene>
    <name evidence="7" type="primary">gluQ</name>
    <name evidence="10" type="ORF">EDD73_10492</name>
</gene>
<keyword evidence="1 7" id="KW-0436">Ligase</keyword>
<comment type="caution">
    <text evidence="10">The sequence shown here is derived from an EMBL/GenBank/DDBJ whole genome shotgun (WGS) entry which is preliminary data.</text>
</comment>
<dbReference type="PRINTS" id="PR00987">
    <property type="entry name" value="TRNASYNTHGLU"/>
</dbReference>
<comment type="cofactor">
    <cofactor evidence="7">
        <name>Zn(2+)</name>
        <dbReference type="ChEBI" id="CHEBI:29105"/>
    </cofactor>
    <text evidence="7">Binds 1 zinc ion per subunit.</text>
</comment>
<dbReference type="RefSeq" id="WP_131918217.1">
    <property type="nucleotide sequence ID" value="NZ_JAOQNU010000004.1"/>
</dbReference>
<feature type="binding site" evidence="7">
    <location>
        <position position="111"/>
    </location>
    <ligand>
        <name>Zn(2+)</name>
        <dbReference type="ChEBI" id="CHEBI:29105"/>
    </ligand>
</feature>
<dbReference type="GO" id="GO:0008270">
    <property type="term" value="F:zinc ion binding"/>
    <property type="evidence" value="ECO:0007669"/>
    <property type="project" value="UniProtKB-UniRule"/>
</dbReference>
<comment type="similarity">
    <text evidence="7">Belongs to the class-I aminoacyl-tRNA synthetase family. GluQ subfamily.</text>
</comment>
<reference evidence="10 11" key="1">
    <citation type="submission" date="2019-03" db="EMBL/GenBank/DDBJ databases">
        <title>Genomic Encyclopedia of Type Strains, Phase IV (KMG-IV): sequencing the most valuable type-strain genomes for metagenomic binning, comparative biology and taxonomic classification.</title>
        <authorList>
            <person name="Goeker M."/>
        </authorList>
    </citation>
    <scope>NUCLEOTIDE SEQUENCE [LARGE SCALE GENOMIC DNA]</scope>
    <source>
        <strain evidence="10 11">DSM 11170</strain>
    </source>
</reference>
<feature type="domain" description="Glutamyl/glutaminyl-tRNA synthetase class Ib catalytic" evidence="9">
    <location>
        <begin position="8"/>
        <end position="272"/>
    </location>
</feature>
<dbReference type="AlphaFoldDB" id="A0A4R2RYN3"/>
<dbReference type="InterPro" id="IPR000924">
    <property type="entry name" value="Glu/Gln-tRNA-synth"/>
</dbReference>
<evidence type="ECO:0000256" key="1">
    <source>
        <dbReference type="ARBA" id="ARBA00022598"/>
    </source>
</evidence>
<dbReference type="SUPFAM" id="SSF52374">
    <property type="entry name" value="Nucleotidylyl transferase"/>
    <property type="match status" value="1"/>
</dbReference>
<dbReference type="InterPro" id="IPR001412">
    <property type="entry name" value="aa-tRNA-synth_I_CS"/>
</dbReference>
<keyword evidence="3 7" id="KW-0547">Nucleotide-binding</keyword>
<protein>
    <recommendedName>
        <fullName evidence="7">Glutamyl-Q tRNA(Asp) synthetase</fullName>
        <shortName evidence="7">Glu-Q-RSs</shortName>
        <ecNumber evidence="7">6.1.1.-</ecNumber>
    </recommendedName>
</protein>
<evidence type="ECO:0000256" key="3">
    <source>
        <dbReference type="ARBA" id="ARBA00022741"/>
    </source>
</evidence>
<organism evidence="10 11">
    <name type="scientific">Heliophilum fasciatum</name>
    <dbReference type="NCBI Taxonomy" id="35700"/>
    <lineage>
        <taxon>Bacteria</taxon>
        <taxon>Bacillati</taxon>
        <taxon>Bacillota</taxon>
        <taxon>Clostridia</taxon>
        <taxon>Eubacteriales</taxon>
        <taxon>Heliobacteriaceae</taxon>
        <taxon>Heliophilum</taxon>
    </lineage>
</organism>
<feature type="binding site" evidence="7">
    <location>
        <position position="259"/>
    </location>
    <ligand>
        <name>ATP</name>
        <dbReference type="ChEBI" id="CHEBI:30616"/>
    </ligand>
</feature>
<dbReference type="GO" id="GO:0006400">
    <property type="term" value="P:tRNA modification"/>
    <property type="evidence" value="ECO:0007669"/>
    <property type="project" value="InterPro"/>
</dbReference>
<accession>A0A4R2RYN3</accession>
<dbReference type="GO" id="GO:0004818">
    <property type="term" value="F:glutamate-tRNA ligase activity"/>
    <property type="evidence" value="ECO:0007669"/>
    <property type="project" value="TreeGrafter"/>
</dbReference>
<dbReference type="InterPro" id="IPR020058">
    <property type="entry name" value="Glu/Gln-tRNA-synth_Ib_cat-dom"/>
</dbReference>
<dbReference type="HAMAP" id="MF_01428">
    <property type="entry name" value="Glu_Q_tRNA_synth"/>
    <property type="match status" value="1"/>
</dbReference>
<evidence type="ECO:0000256" key="2">
    <source>
        <dbReference type="ARBA" id="ARBA00022723"/>
    </source>
</evidence>
<feature type="binding site" evidence="7">
    <location>
        <position position="47"/>
    </location>
    <ligand>
        <name>L-glutamate</name>
        <dbReference type="ChEBI" id="CHEBI:29985"/>
    </ligand>
</feature>
<dbReference type="PANTHER" id="PTHR43311">
    <property type="entry name" value="GLUTAMATE--TRNA LIGASE"/>
    <property type="match status" value="1"/>
</dbReference>
<proteinExistence type="inferred from homology"/>
<dbReference type="Gene3D" id="3.40.50.620">
    <property type="entry name" value="HUPs"/>
    <property type="match status" value="1"/>
</dbReference>
<dbReference type="NCBIfam" id="NF004315">
    <property type="entry name" value="PRK05710.1-4"/>
    <property type="match status" value="1"/>
</dbReference>
<dbReference type="NCBIfam" id="TIGR03838">
    <property type="entry name" value="queuosine_YadB"/>
    <property type="match status" value="1"/>
</dbReference>
<feature type="binding site" evidence="7">
    <location>
        <begin position="11"/>
        <end position="15"/>
    </location>
    <ligand>
        <name>L-glutamate</name>
        <dbReference type="ChEBI" id="CHEBI:29985"/>
    </ligand>
</feature>
<keyword evidence="4 7" id="KW-0862">Zinc</keyword>
<dbReference type="Proteomes" id="UP000294813">
    <property type="component" value="Unassembled WGS sequence"/>
</dbReference>
<dbReference type="GO" id="GO:0005524">
    <property type="term" value="F:ATP binding"/>
    <property type="evidence" value="ECO:0007669"/>
    <property type="project" value="UniProtKB-KW"/>
</dbReference>
<keyword evidence="8" id="KW-0648">Protein biosynthesis</keyword>
<keyword evidence="2 7" id="KW-0479">Metal-binding</keyword>
<feature type="binding site" evidence="7">
    <location>
        <position position="139"/>
    </location>
    <ligand>
        <name>Zn(2+)</name>
        <dbReference type="ChEBI" id="CHEBI:29105"/>
    </ligand>
</feature>
<dbReference type="InterPro" id="IPR014729">
    <property type="entry name" value="Rossmann-like_a/b/a_fold"/>
</dbReference>
<dbReference type="OrthoDB" id="9807503at2"/>
<evidence type="ECO:0000259" key="9">
    <source>
        <dbReference type="Pfam" id="PF00749"/>
    </source>
</evidence>
<dbReference type="EMBL" id="SLXT01000004">
    <property type="protein sequence ID" value="TCP68189.1"/>
    <property type="molecule type" value="Genomic_DNA"/>
</dbReference>
<dbReference type="Pfam" id="PF00749">
    <property type="entry name" value="tRNA-synt_1c"/>
    <property type="match status" value="1"/>
</dbReference>
<evidence type="ECO:0000256" key="6">
    <source>
        <dbReference type="ARBA" id="ARBA00023146"/>
    </source>
</evidence>
<evidence type="ECO:0000256" key="5">
    <source>
        <dbReference type="ARBA" id="ARBA00022840"/>
    </source>
</evidence>
<feature type="short sequence motif" description="'HIGH' region" evidence="7">
    <location>
        <begin position="14"/>
        <end position="24"/>
    </location>
</feature>
<dbReference type="GO" id="GO:0005829">
    <property type="term" value="C:cytosol"/>
    <property type="evidence" value="ECO:0007669"/>
    <property type="project" value="TreeGrafter"/>
</dbReference>
<keyword evidence="6 7" id="KW-0030">Aminoacyl-tRNA synthetase</keyword>
<feature type="binding site" evidence="7">
    <location>
        <position position="113"/>
    </location>
    <ligand>
        <name>Zn(2+)</name>
        <dbReference type="ChEBI" id="CHEBI:29105"/>
    </ligand>
</feature>
<feature type="binding site" evidence="7">
    <location>
        <position position="200"/>
    </location>
    <ligand>
        <name>L-glutamate</name>
        <dbReference type="ChEBI" id="CHEBI:29985"/>
    </ligand>
</feature>
<sequence>MAELSPPIVGRYAPSPTGQLHLGNARTALLAWLQVRQAGGRFILRMEDLDPARSSPTVAKAIIEDLRWLGLDWDEGPDVGGPHGPYCQSERRAFYTEALEKLWQQELIYPCTCSRKDLASVAHAPHGAADDPPPYPGHCRHRRRSEQEALCQSDHRWSLRFHVPAGIVAWQDALAGTIIQDVARTVGDFIVYRADHVIAYQLAVVVDDAAMGITDVLRGDDLLSSTARQIQLGQALGLPIPRYAHVPLLYGPDGARLAKRHGATAIAALRDRGWRAAEITGWLAASAGLLPDVAPINARDLVATFALSDIAKHRVDPVALWSFLA</sequence>
<dbReference type="EC" id="6.1.1.-" evidence="7"/>
<dbReference type="PANTHER" id="PTHR43311:SF1">
    <property type="entry name" value="GLUTAMYL-Q TRNA(ASP) SYNTHETASE"/>
    <property type="match status" value="1"/>
</dbReference>
<keyword evidence="11" id="KW-1185">Reference proteome</keyword>
<comment type="function">
    <text evidence="7">Catalyzes the tRNA-independent activation of glutamate in presence of ATP and the subsequent transfer of glutamate onto a tRNA(Asp). Glutamate is transferred on the 2-amino-5-(4,5-dihydroxy-2-cyclopenten-1-yl) moiety of the queuosine in the wobble position of the QUC anticodon.</text>
</comment>
<keyword evidence="5 7" id="KW-0067">ATP-binding</keyword>
<evidence type="ECO:0000256" key="8">
    <source>
        <dbReference type="RuleBase" id="RU363037"/>
    </source>
</evidence>
<feature type="binding site" evidence="7">
    <location>
        <position position="218"/>
    </location>
    <ligand>
        <name>L-glutamate</name>
        <dbReference type="ChEBI" id="CHEBI:29985"/>
    </ligand>
</feature>
<dbReference type="InterPro" id="IPR049940">
    <property type="entry name" value="GluQ/Sye"/>
</dbReference>
<evidence type="ECO:0000313" key="10">
    <source>
        <dbReference type="EMBL" id="TCP68189.1"/>
    </source>
</evidence>
<dbReference type="NCBIfam" id="NF004314">
    <property type="entry name" value="PRK05710.1-3"/>
    <property type="match status" value="1"/>
</dbReference>
<evidence type="ECO:0000256" key="7">
    <source>
        <dbReference type="HAMAP-Rule" id="MF_01428"/>
    </source>
</evidence>
<evidence type="ECO:0000256" key="4">
    <source>
        <dbReference type="ARBA" id="ARBA00022833"/>
    </source>
</evidence>
<feature type="short sequence motif" description="'KMSKS' region" evidence="7">
    <location>
        <begin position="256"/>
        <end position="260"/>
    </location>
</feature>
<evidence type="ECO:0000313" key="11">
    <source>
        <dbReference type="Proteomes" id="UP000294813"/>
    </source>
</evidence>
<name>A0A4R2RYN3_9FIRM</name>
<feature type="binding site" evidence="7">
    <location>
        <position position="135"/>
    </location>
    <ligand>
        <name>Zn(2+)</name>
        <dbReference type="ChEBI" id="CHEBI:29105"/>
    </ligand>
</feature>